<evidence type="ECO:0000313" key="1">
    <source>
        <dbReference type="EMBL" id="CEK56933.1"/>
    </source>
</evidence>
<dbReference type="EMBL" id="HACG01010068">
    <property type="protein sequence ID" value="CEK56933.1"/>
    <property type="molecule type" value="Transcribed_RNA"/>
</dbReference>
<reference evidence="1" key="1">
    <citation type="submission" date="2014-12" db="EMBL/GenBank/DDBJ databases">
        <title>Insight into the proteome of Arion vulgaris.</title>
        <authorList>
            <person name="Aradska J."/>
            <person name="Bulat T."/>
            <person name="Smidak R."/>
            <person name="Sarate P."/>
            <person name="Gangsoo J."/>
            <person name="Sialana F."/>
            <person name="Bilban M."/>
            <person name="Lubec G."/>
        </authorList>
    </citation>
    <scope>NUCLEOTIDE SEQUENCE</scope>
    <source>
        <tissue evidence="1">Skin</tissue>
    </source>
</reference>
<feature type="non-terminal residue" evidence="1">
    <location>
        <position position="1"/>
    </location>
</feature>
<proteinExistence type="predicted"/>
<accession>A0A0B6YL58</accession>
<dbReference type="AlphaFoldDB" id="A0A0B6YL58"/>
<dbReference type="InterPro" id="IPR051513">
    <property type="entry name" value="Tectonin_beta-prop"/>
</dbReference>
<name>A0A0B6YL58_9EUPU</name>
<dbReference type="Pfam" id="PF06462">
    <property type="entry name" value="Hyd_WA"/>
    <property type="match status" value="1"/>
</dbReference>
<dbReference type="PANTHER" id="PTHR23250">
    <property type="entry name" value="DYSFERLIN-RELATED"/>
    <property type="match status" value="1"/>
</dbReference>
<feature type="non-terminal residue" evidence="1">
    <location>
        <position position="103"/>
    </location>
</feature>
<gene>
    <name evidence="1" type="primary">ORF28872</name>
</gene>
<dbReference type="PANTHER" id="PTHR23250:SF1">
    <property type="entry name" value="TECTONIN BETA-PROPELLER REPEAT-CONTAINING PROTEIN 1"/>
    <property type="match status" value="1"/>
</dbReference>
<organism evidence="1">
    <name type="scientific">Arion vulgaris</name>
    <dbReference type="NCBI Taxonomy" id="1028688"/>
    <lineage>
        <taxon>Eukaryota</taxon>
        <taxon>Metazoa</taxon>
        <taxon>Spiralia</taxon>
        <taxon>Lophotrochozoa</taxon>
        <taxon>Mollusca</taxon>
        <taxon>Gastropoda</taxon>
        <taxon>Heterobranchia</taxon>
        <taxon>Euthyneura</taxon>
        <taxon>Panpulmonata</taxon>
        <taxon>Eupulmonata</taxon>
        <taxon>Stylommatophora</taxon>
        <taxon>Helicina</taxon>
        <taxon>Arionoidea</taxon>
        <taxon>Arionidae</taxon>
        <taxon>Arion</taxon>
    </lineage>
</organism>
<protein>
    <submittedName>
        <fullName evidence="1">Uncharacterized protein</fullName>
    </submittedName>
</protein>
<dbReference type="InterPro" id="IPR006624">
    <property type="entry name" value="Beta-propeller_rpt_TECPR"/>
</dbReference>
<sequence length="103" mass="11497">VDFSTPGGVDTNGWQYSSHLYGPFYPRQHLRSSYRRRRWFRQYRITVFGPWHAAGSLGLVDLSVQVDPVTSTSDPVVLWAVGVNGDVLCRNGVTASNPKGDGW</sequence>